<gene>
    <name evidence="2" type="ORF">PGLA2088_LOCUS33871</name>
</gene>
<organism evidence="2 3">
    <name type="scientific">Polarella glacialis</name>
    <name type="common">Dinoflagellate</name>
    <dbReference type="NCBI Taxonomy" id="89957"/>
    <lineage>
        <taxon>Eukaryota</taxon>
        <taxon>Sar</taxon>
        <taxon>Alveolata</taxon>
        <taxon>Dinophyceae</taxon>
        <taxon>Suessiales</taxon>
        <taxon>Suessiaceae</taxon>
        <taxon>Polarella</taxon>
    </lineage>
</organism>
<sequence>MLAWIIGGLFGRCLPCACLVLALCLACAWLEPLWRAGETTILSQSAVNSFADWPCGFGGPGETFGFFYLKLFFVVGAYHASELLSGAARRIQAASQQTAAL</sequence>
<dbReference type="AlphaFoldDB" id="A0A813KJ17"/>
<keyword evidence="1" id="KW-0732">Signal</keyword>
<evidence type="ECO:0000256" key="1">
    <source>
        <dbReference type="SAM" id="SignalP"/>
    </source>
</evidence>
<dbReference type="EMBL" id="CAJNNW010031043">
    <property type="protein sequence ID" value="CAE8705748.1"/>
    <property type="molecule type" value="Genomic_DNA"/>
</dbReference>
<protein>
    <submittedName>
        <fullName evidence="2">Uncharacterized protein</fullName>
    </submittedName>
</protein>
<evidence type="ECO:0000313" key="2">
    <source>
        <dbReference type="EMBL" id="CAE8705748.1"/>
    </source>
</evidence>
<feature type="signal peptide" evidence="1">
    <location>
        <begin position="1"/>
        <end position="30"/>
    </location>
</feature>
<reference evidence="2" key="1">
    <citation type="submission" date="2021-02" db="EMBL/GenBank/DDBJ databases">
        <authorList>
            <person name="Dougan E. K."/>
            <person name="Rhodes N."/>
            <person name="Thang M."/>
            <person name="Chan C."/>
        </authorList>
    </citation>
    <scope>NUCLEOTIDE SEQUENCE</scope>
</reference>
<proteinExistence type="predicted"/>
<evidence type="ECO:0000313" key="3">
    <source>
        <dbReference type="Proteomes" id="UP000626109"/>
    </source>
</evidence>
<dbReference type="Proteomes" id="UP000626109">
    <property type="component" value="Unassembled WGS sequence"/>
</dbReference>
<accession>A0A813KJ17</accession>
<feature type="chain" id="PRO_5032471780" evidence="1">
    <location>
        <begin position="31"/>
        <end position="101"/>
    </location>
</feature>
<name>A0A813KJ17_POLGL</name>
<comment type="caution">
    <text evidence="2">The sequence shown here is derived from an EMBL/GenBank/DDBJ whole genome shotgun (WGS) entry which is preliminary data.</text>
</comment>